<feature type="domain" description="Tripartite ATP-independent periplasmic transporters DctQ component" evidence="10">
    <location>
        <begin position="30"/>
        <end position="120"/>
    </location>
</feature>
<keyword evidence="3" id="KW-1003">Cell membrane</keyword>
<name>A0AAN0M6S3_9RHOB</name>
<comment type="similarity">
    <text evidence="8 9">Belongs to the TRAP transporter small permease family.</text>
</comment>
<evidence type="ECO:0000256" key="6">
    <source>
        <dbReference type="ARBA" id="ARBA00022989"/>
    </source>
</evidence>
<dbReference type="AlphaFoldDB" id="A0AAN0M6S3"/>
<dbReference type="GO" id="GO:0015740">
    <property type="term" value="P:C4-dicarboxylate transport"/>
    <property type="evidence" value="ECO:0007669"/>
    <property type="project" value="TreeGrafter"/>
</dbReference>
<evidence type="ECO:0000313" key="12">
    <source>
        <dbReference type="Proteomes" id="UP001470809"/>
    </source>
</evidence>
<evidence type="ECO:0000256" key="1">
    <source>
        <dbReference type="ARBA" id="ARBA00004429"/>
    </source>
</evidence>
<evidence type="ECO:0000259" key="10">
    <source>
        <dbReference type="Pfam" id="PF04290"/>
    </source>
</evidence>
<dbReference type="Proteomes" id="UP001470809">
    <property type="component" value="Chromosome"/>
</dbReference>
<comment type="subunit">
    <text evidence="9">The complex comprises the extracytoplasmic solute receptor protein and the two transmembrane proteins.</text>
</comment>
<organism evidence="11 12">
    <name type="scientific">Yoonia rhodophyticola</name>
    <dbReference type="NCBI Taxonomy" id="3137370"/>
    <lineage>
        <taxon>Bacteria</taxon>
        <taxon>Pseudomonadati</taxon>
        <taxon>Pseudomonadota</taxon>
        <taxon>Alphaproteobacteria</taxon>
        <taxon>Rhodobacterales</taxon>
        <taxon>Paracoccaceae</taxon>
        <taxon>Yoonia</taxon>
    </lineage>
</organism>
<evidence type="ECO:0000256" key="5">
    <source>
        <dbReference type="ARBA" id="ARBA00022692"/>
    </source>
</evidence>
<keyword evidence="6 9" id="KW-1133">Transmembrane helix</keyword>
<dbReference type="PANTHER" id="PTHR35011:SF2">
    <property type="entry name" value="2,3-DIKETO-L-GULONATE TRAP TRANSPORTER SMALL PERMEASE PROTEIN YIAM"/>
    <property type="match status" value="1"/>
</dbReference>
<keyword evidence="5 9" id="KW-0812">Transmembrane</keyword>
<evidence type="ECO:0000256" key="4">
    <source>
        <dbReference type="ARBA" id="ARBA00022519"/>
    </source>
</evidence>
<dbReference type="InterPro" id="IPR055348">
    <property type="entry name" value="DctQ"/>
</dbReference>
<keyword evidence="7 9" id="KW-0472">Membrane</keyword>
<protein>
    <recommendedName>
        <fullName evidence="9">TRAP transporter small permease protein</fullName>
    </recommendedName>
</protein>
<evidence type="ECO:0000256" key="3">
    <source>
        <dbReference type="ARBA" id="ARBA00022475"/>
    </source>
</evidence>
<evidence type="ECO:0000313" key="11">
    <source>
        <dbReference type="EMBL" id="WZU66124.1"/>
    </source>
</evidence>
<feature type="transmembrane region" description="Helical" evidence="9">
    <location>
        <begin position="175"/>
        <end position="193"/>
    </location>
</feature>
<comment type="subcellular location">
    <subcellularLocation>
        <location evidence="1 9">Cell inner membrane</location>
        <topology evidence="1 9">Multi-pass membrane protein</topology>
    </subcellularLocation>
</comment>
<reference evidence="11" key="1">
    <citation type="submission" date="2024-08" db="EMBL/GenBank/DDBJ databases">
        <title>Phylogenomic analyses of a clade within the roseobacter group suggest taxonomic reassignments of species of the genera Aestuariivita, Citreicella, Loktanella, Nautella, Pelagibaca, Ruegeria, Thalassobius, Thiobacimonas and Tropicibacter, and the proposal o.</title>
        <authorList>
            <person name="Jeon C.O."/>
        </authorList>
    </citation>
    <scope>NUCLEOTIDE SEQUENCE</scope>
    <source>
        <strain evidence="11">SS1-5</strain>
    </source>
</reference>
<gene>
    <name evidence="11" type="ORF">AABB31_13680</name>
</gene>
<evidence type="ECO:0000256" key="8">
    <source>
        <dbReference type="ARBA" id="ARBA00038436"/>
    </source>
</evidence>
<dbReference type="KEGG" id="yrh:AABB31_13680"/>
<accession>A0AAN0M6S3</accession>
<dbReference type="GO" id="GO:0005886">
    <property type="term" value="C:plasma membrane"/>
    <property type="evidence" value="ECO:0007669"/>
    <property type="project" value="UniProtKB-SubCell"/>
</dbReference>
<feature type="transmembrane region" description="Helical" evidence="9">
    <location>
        <begin position="93"/>
        <end position="114"/>
    </location>
</feature>
<keyword evidence="12" id="KW-1185">Reference proteome</keyword>
<comment type="function">
    <text evidence="9">Part of the tripartite ATP-independent periplasmic (TRAP) transport system.</text>
</comment>
<dbReference type="EMBL" id="CP151767">
    <property type="protein sequence ID" value="WZU66124.1"/>
    <property type="molecule type" value="Genomic_DNA"/>
</dbReference>
<dbReference type="GO" id="GO:0022857">
    <property type="term" value="F:transmembrane transporter activity"/>
    <property type="evidence" value="ECO:0007669"/>
    <property type="project" value="UniProtKB-UniRule"/>
</dbReference>
<dbReference type="RefSeq" id="WP_342075451.1">
    <property type="nucleotide sequence ID" value="NZ_CP151767.2"/>
</dbReference>
<proteinExistence type="inferred from homology"/>
<evidence type="ECO:0000256" key="2">
    <source>
        <dbReference type="ARBA" id="ARBA00022448"/>
    </source>
</evidence>
<evidence type="ECO:0000256" key="9">
    <source>
        <dbReference type="RuleBase" id="RU369079"/>
    </source>
</evidence>
<keyword evidence="4 9" id="KW-0997">Cell inner membrane</keyword>
<feature type="transmembrane region" description="Helical" evidence="9">
    <location>
        <begin position="48"/>
        <end position="72"/>
    </location>
</feature>
<dbReference type="InterPro" id="IPR007387">
    <property type="entry name" value="TRAP_DctQ"/>
</dbReference>
<dbReference type="Pfam" id="PF04290">
    <property type="entry name" value="DctQ"/>
    <property type="match status" value="1"/>
</dbReference>
<keyword evidence="2 9" id="KW-0813">Transport</keyword>
<feature type="transmembrane region" description="Helical" evidence="9">
    <location>
        <begin position="21"/>
        <end position="42"/>
    </location>
</feature>
<dbReference type="PANTHER" id="PTHR35011">
    <property type="entry name" value="2,3-DIKETO-L-GULONATE TRAP TRANSPORTER SMALL PERMEASE PROTEIN YIAM"/>
    <property type="match status" value="1"/>
</dbReference>
<evidence type="ECO:0000256" key="7">
    <source>
        <dbReference type="ARBA" id="ARBA00023136"/>
    </source>
</evidence>
<sequence>MAAKYEPAGPIGRAVDTFEETAIAVLLGLMTLLTFVNVVLRYGFNLSIIWSLEVVLVMFAWLVLFGISYGFKITAHLGVDAITNLLPEGARKVLALIAGACCIAYALLFLKGAWDYWAPFADLPPTTGSWFPTGFDTAARGRSFFETDQIPMPEWLRFLEDWINYGERYSKMPRMIPYTILPIAALLILFRICQAVWRVWTGAASSLIVSHEAEDAVEEAAKLNKGNEA</sequence>